<dbReference type="InterPro" id="IPR013083">
    <property type="entry name" value="Znf_RING/FYVE/PHD"/>
</dbReference>
<evidence type="ECO:0000256" key="3">
    <source>
        <dbReference type="ARBA" id="ARBA00004906"/>
    </source>
</evidence>
<dbReference type="GeneID" id="3540845"/>
<evidence type="ECO:0000256" key="7">
    <source>
        <dbReference type="ARBA" id="ARBA00022786"/>
    </source>
</evidence>
<evidence type="ECO:0000256" key="10">
    <source>
        <dbReference type="PROSITE-ProRule" id="PRU00175"/>
    </source>
</evidence>
<keyword evidence="13" id="KW-1185">Reference proteome</keyword>
<keyword evidence="4" id="KW-0963">Cytoplasm</keyword>
<evidence type="ECO:0000256" key="9">
    <source>
        <dbReference type="ARBA" id="ARBA00023242"/>
    </source>
</evidence>
<feature type="domain" description="RING-type" evidence="11">
    <location>
        <begin position="112"/>
        <end position="154"/>
    </location>
</feature>
<evidence type="ECO:0000256" key="8">
    <source>
        <dbReference type="ARBA" id="ARBA00022833"/>
    </source>
</evidence>
<dbReference type="PaxDb" id="353153-Q4D6X3"/>
<accession>Q4D6X3</accession>
<evidence type="ECO:0000256" key="5">
    <source>
        <dbReference type="ARBA" id="ARBA00022723"/>
    </source>
</evidence>
<dbReference type="eggNOG" id="KOG2930">
    <property type="taxonomic scope" value="Eukaryota"/>
</dbReference>
<dbReference type="GO" id="GO:0005737">
    <property type="term" value="C:cytoplasm"/>
    <property type="evidence" value="ECO:0007669"/>
    <property type="project" value="UniProtKB-SubCell"/>
</dbReference>
<dbReference type="STRING" id="353153.Q4D6X3"/>
<organism evidence="12 13">
    <name type="scientific">Trypanosoma cruzi (strain CL Brener)</name>
    <dbReference type="NCBI Taxonomy" id="353153"/>
    <lineage>
        <taxon>Eukaryota</taxon>
        <taxon>Discoba</taxon>
        <taxon>Euglenozoa</taxon>
        <taxon>Kinetoplastea</taxon>
        <taxon>Metakinetoplastina</taxon>
        <taxon>Trypanosomatida</taxon>
        <taxon>Trypanosomatidae</taxon>
        <taxon>Trypanosoma</taxon>
        <taxon>Schizotrypanum</taxon>
    </lineage>
</organism>
<dbReference type="PANTHER" id="PTHR11210">
    <property type="entry name" value="RING BOX"/>
    <property type="match status" value="1"/>
</dbReference>
<dbReference type="AlphaFoldDB" id="Q4D6X3"/>
<evidence type="ECO:0000256" key="4">
    <source>
        <dbReference type="ARBA" id="ARBA00022490"/>
    </source>
</evidence>
<keyword evidence="8" id="KW-0862">Zinc</keyword>
<dbReference type="KEGG" id="tcr:511647.42"/>
<keyword evidence="6 10" id="KW-0863">Zinc-finger</keyword>
<keyword evidence="7" id="KW-0833">Ubl conjugation pathway</keyword>
<dbReference type="InParanoid" id="Q4D6X3"/>
<dbReference type="InterPro" id="IPR051031">
    <property type="entry name" value="RING-box_E3_Ubiquitin_Ligase"/>
</dbReference>
<evidence type="ECO:0000256" key="1">
    <source>
        <dbReference type="ARBA" id="ARBA00004123"/>
    </source>
</evidence>
<dbReference type="PROSITE" id="PS50089">
    <property type="entry name" value="ZF_RING_2"/>
    <property type="match status" value="1"/>
</dbReference>
<dbReference type="Gene3D" id="3.30.40.10">
    <property type="entry name" value="Zinc/RING finger domain, C3HC4 (zinc finger)"/>
    <property type="match status" value="1"/>
</dbReference>
<protein>
    <recommendedName>
        <fullName evidence="11">RING-type domain-containing protein</fullName>
    </recommendedName>
</protein>
<evidence type="ECO:0000256" key="6">
    <source>
        <dbReference type="ARBA" id="ARBA00022771"/>
    </source>
</evidence>
<dbReference type="Proteomes" id="UP000002296">
    <property type="component" value="Unassembled WGS sequence"/>
</dbReference>
<dbReference type="GO" id="GO:0005634">
    <property type="term" value="C:nucleus"/>
    <property type="evidence" value="ECO:0007669"/>
    <property type="project" value="UniProtKB-SubCell"/>
</dbReference>
<evidence type="ECO:0000313" key="13">
    <source>
        <dbReference type="Proteomes" id="UP000002296"/>
    </source>
</evidence>
<comment type="subcellular location">
    <subcellularLocation>
        <location evidence="2">Cytoplasm</location>
    </subcellularLocation>
    <subcellularLocation>
        <location evidence="1">Nucleus</location>
    </subcellularLocation>
</comment>
<sequence length="167" mass="19305">MFLADFGKAVGFLCSQFLVCFVQEKKKKKRKEKDSSRCRCTGYLHGYIVRTHSFFLLLWFSSCSMASTSINAERECSIPVIMKEALLFFAYEHPVIGSLECLVCKLHLEECCLGCRGKGNPVEECHVVRGTCDHTFHDHCIQSWCRQRRECPVCFKEWVPATYVQRT</sequence>
<proteinExistence type="predicted"/>
<dbReference type="SUPFAM" id="SSF57850">
    <property type="entry name" value="RING/U-box"/>
    <property type="match status" value="1"/>
</dbReference>
<gene>
    <name evidence="12" type="ORF">Tc00.1047053511647.42</name>
</gene>
<dbReference type="RefSeq" id="XP_810131.1">
    <property type="nucleotide sequence ID" value="XM_805038.1"/>
</dbReference>
<keyword evidence="5" id="KW-0479">Metal-binding</keyword>
<reference evidence="12 13" key="1">
    <citation type="journal article" date="2005" name="Science">
        <title>The genome sequence of Trypanosoma cruzi, etiologic agent of Chagas disease.</title>
        <authorList>
            <person name="El-Sayed N.M."/>
            <person name="Myler P.J."/>
            <person name="Bartholomeu D.C."/>
            <person name="Nilsson D."/>
            <person name="Aggarwal G."/>
            <person name="Tran A.N."/>
            <person name="Ghedin E."/>
            <person name="Worthey E.A."/>
            <person name="Delcher A.L."/>
            <person name="Blandin G."/>
            <person name="Westenberger S.J."/>
            <person name="Caler E."/>
            <person name="Cerqueira G.C."/>
            <person name="Branche C."/>
            <person name="Haas B."/>
            <person name="Anupama A."/>
            <person name="Arner E."/>
            <person name="Aslund L."/>
            <person name="Attipoe P."/>
            <person name="Bontempi E."/>
            <person name="Bringaud F."/>
            <person name="Burton P."/>
            <person name="Cadag E."/>
            <person name="Campbell D.A."/>
            <person name="Carrington M."/>
            <person name="Crabtree J."/>
            <person name="Darban H."/>
            <person name="da Silveira J.F."/>
            <person name="de Jong P."/>
            <person name="Edwards K."/>
            <person name="Englund P.T."/>
            <person name="Fazelina G."/>
            <person name="Feldblyum T."/>
            <person name="Ferella M."/>
            <person name="Frasch A.C."/>
            <person name="Gull K."/>
            <person name="Horn D."/>
            <person name="Hou L."/>
            <person name="Huang Y."/>
            <person name="Kindlund E."/>
            <person name="Klingbeil M."/>
            <person name="Kluge S."/>
            <person name="Koo H."/>
            <person name="Lacerda D."/>
            <person name="Levin M.J."/>
            <person name="Lorenzi H."/>
            <person name="Louie T."/>
            <person name="Machado C.R."/>
            <person name="McCulloch R."/>
            <person name="McKenna A."/>
            <person name="Mizuno Y."/>
            <person name="Mottram J.C."/>
            <person name="Nelson S."/>
            <person name="Ochaya S."/>
            <person name="Osoegawa K."/>
            <person name="Pai G."/>
            <person name="Parsons M."/>
            <person name="Pentony M."/>
            <person name="Pettersson U."/>
            <person name="Pop M."/>
            <person name="Ramirez J.L."/>
            <person name="Rinta J."/>
            <person name="Robertson L."/>
            <person name="Salzberg S.L."/>
            <person name="Sanchez D.O."/>
            <person name="Seyler A."/>
            <person name="Sharma R."/>
            <person name="Shetty J."/>
            <person name="Simpson A.J."/>
            <person name="Sisk E."/>
            <person name="Tammi M.T."/>
            <person name="Tarleton R."/>
            <person name="Teixeira S."/>
            <person name="Van Aken S."/>
            <person name="Vogt C."/>
            <person name="Ward P.N."/>
            <person name="Wickstead B."/>
            <person name="Wortman J."/>
            <person name="White O."/>
            <person name="Fraser C.M."/>
            <person name="Stuart K.D."/>
            <person name="Andersson B."/>
        </authorList>
    </citation>
    <scope>NUCLEOTIDE SEQUENCE [LARGE SCALE GENOMIC DNA]</scope>
    <source>
        <strain evidence="12 13">CL Brener</strain>
    </source>
</reference>
<dbReference type="Pfam" id="PF12678">
    <property type="entry name" value="zf-rbx1"/>
    <property type="match status" value="1"/>
</dbReference>
<evidence type="ECO:0000259" key="11">
    <source>
        <dbReference type="PROSITE" id="PS50089"/>
    </source>
</evidence>
<name>Q4D6X3_TRYCC</name>
<comment type="caution">
    <text evidence="12">The sequence shown here is derived from an EMBL/GenBank/DDBJ whole genome shotgun (WGS) entry which is preliminary data.</text>
</comment>
<keyword evidence="9" id="KW-0539">Nucleus</keyword>
<dbReference type="InterPro" id="IPR001841">
    <property type="entry name" value="Znf_RING"/>
</dbReference>
<comment type="pathway">
    <text evidence="3">Protein modification; protein ubiquitination.</text>
</comment>
<dbReference type="GO" id="GO:0008270">
    <property type="term" value="F:zinc ion binding"/>
    <property type="evidence" value="ECO:0007669"/>
    <property type="project" value="UniProtKB-KW"/>
</dbReference>
<evidence type="ECO:0000313" key="12">
    <source>
        <dbReference type="EMBL" id="EAN88280.1"/>
    </source>
</evidence>
<evidence type="ECO:0000256" key="2">
    <source>
        <dbReference type="ARBA" id="ARBA00004496"/>
    </source>
</evidence>
<dbReference type="InterPro" id="IPR024766">
    <property type="entry name" value="Znf_RING_H2"/>
</dbReference>
<dbReference type="EMBL" id="AAHK01000908">
    <property type="protein sequence ID" value="EAN88280.1"/>
    <property type="molecule type" value="Genomic_DNA"/>
</dbReference>